<keyword evidence="2" id="KW-1185">Reference proteome</keyword>
<protein>
    <submittedName>
        <fullName evidence="1">Uncharacterized protein</fullName>
    </submittedName>
</protein>
<organism evidence="1 2">
    <name type="scientific">Hypholoma sublateritium (strain FD-334 SS-4)</name>
    <dbReference type="NCBI Taxonomy" id="945553"/>
    <lineage>
        <taxon>Eukaryota</taxon>
        <taxon>Fungi</taxon>
        <taxon>Dikarya</taxon>
        <taxon>Basidiomycota</taxon>
        <taxon>Agaricomycotina</taxon>
        <taxon>Agaricomycetes</taxon>
        <taxon>Agaricomycetidae</taxon>
        <taxon>Agaricales</taxon>
        <taxon>Agaricineae</taxon>
        <taxon>Strophariaceae</taxon>
        <taxon>Hypholoma</taxon>
    </lineage>
</organism>
<dbReference type="EMBL" id="KN817525">
    <property type="protein sequence ID" value="KJA27007.1"/>
    <property type="molecule type" value="Genomic_DNA"/>
</dbReference>
<reference evidence="2" key="1">
    <citation type="submission" date="2014-04" db="EMBL/GenBank/DDBJ databases">
        <title>Evolutionary Origins and Diversification of the Mycorrhizal Mutualists.</title>
        <authorList>
            <consortium name="DOE Joint Genome Institute"/>
            <consortium name="Mycorrhizal Genomics Consortium"/>
            <person name="Kohler A."/>
            <person name="Kuo A."/>
            <person name="Nagy L.G."/>
            <person name="Floudas D."/>
            <person name="Copeland A."/>
            <person name="Barry K.W."/>
            <person name="Cichocki N."/>
            <person name="Veneault-Fourrey C."/>
            <person name="LaButti K."/>
            <person name="Lindquist E.A."/>
            <person name="Lipzen A."/>
            <person name="Lundell T."/>
            <person name="Morin E."/>
            <person name="Murat C."/>
            <person name="Riley R."/>
            <person name="Ohm R."/>
            <person name="Sun H."/>
            <person name="Tunlid A."/>
            <person name="Henrissat B."/>
            <person name="Grigoriev I.V."/>
            <person name="Hibbett D.S."/>
            <person name="Martin F."/>
        </authorList>
    </citation>
    <scope>NUCLEOTIDE SEQUENCE [LARGE SCALE GENOMIC DNA]</scope>
    <source>
        <strain evidence="2">FD-334 SS-4</strain>
    </source>
</reference>
<gene>
    <name evidence="1" type="ORF">HYPSUDRAFT_35523</name>
</gene>
<dbReference type="Proteomes" id="UP000054270">
    <property type="component" value="Unassembled WGS sequence"/>
</dbReference>
<accession>A0A0D2LHA4</accession>
<dbReference type="AlphaFoldDB" id="A0A0D2LHA4"/>
<name>A0A0D2LHA4_HYPSF</name>
<evidence type="ECO:0000313" key="2">
    <source>
        <dbReference type="Proteomes" id="UP000054270"/>
    </source>
</evidence>
<sequence length="90" mass="10006">MSSWRTTFQFHLFLRSSFLPVSLNHRCLSLQHLDPNCNILNSPAGAEYVNLSNAVIAYLGYLDLTVNATQASSIDDFGRCSTDSGHSRIQ</sequence>
<proteinExistence type="predicted"/>
<evidence type="ECO:0000313" key="1">
    <source>
        <dbReference type="EMBL" id="KJA27007.1"/>
    </source>
</evidence>